<comment type="caution">
    <text evidence="2">The sequence shown here is derived from an EMBL/GenBank/DDBJ whole genome shotgun (WGS) entry which is preliminary data.</text>
</comment>
<proteinExistence type="predicted"/>
<evidence type="ECO:0000313" key="3">
    <source>
        <dbReference type="Proteomes" id="UP000629025"/>
    </source>
</evidence>
<sequence>MLVETEIKLRIPPQMAERITAHPLVNARLNGDWTRIELFNQYYDTEDLALDRAALALRLRRDGDQVIQTLKGRGESIAGLSVRNEWDWYLQQETLSLHLLQTPELPEVLRHIDLDRLQPLFRTDFTRTKAALCWQYQSEEVEIELALDRGEVVAGNTRAPLVELELELRRGPQQALLDFALGLAENLPLQPWDSAKAERGYRLIDPSRIPSLPPLRGWSLSQPAGQLMLALAERLAARAVCSSERLYLDDSSSTQGLLQTLAQLSALIGLQSNLGLFSSKQKTVVENLRHELESLQPEDVSAFRTVLEADPNWGWMILSLARLQLQPVAQSVDGRTWLAATQPRNQAQSALIETISEGADD</sequence>
<gene>
    <name evidence="2" type="ORF">GCM10011352_35800</name>
</gene>
<organism evidence="2 3">
    <name type="scientific">Marinobacterium zhoushanense</name>
    <dbReference type="NCBI Taxonomy" id="1679163"/>
    <lineage>
        <taxon>Bacteria</taxon>
        <taxon>Pseudomonadati</taxon>
        <taxon>Pseudomonadota</taxon>
        <taxon>Gammaproteobacteria</taxon>
        <taxon>Oceanospirillales</taxon>
        <taxon>Oceanospirillaceae</taxon>
        <taxon>Marinobacterium</taxon>
    </lineage>
</organism>
<evidence type="ECO:0000313" key="2">
    <source>
        <dbReference type="EMBL" id="GGC06417.1"/>
    </source>
</evidence>
<dbReference type="InterPro" id="IPR039013">
    <property type="entry name" value="YgiF"/>
</dbReference>
<dbReference type="PANTHER" id="PTHR39569:SF1">
    <property type="entry name" value="INORGANIC TRIPHOSPHATASE"/>
    <property type="match status" value="1"/>
</dbReference>
<dbReference type="PROSITE" id="PS51707">
    <property type="entry name" value="CYTH"/>
    <property type="match status" value="1"/>
</dbReference>
<accession>A0ABQ1KPY6</accession>
<evidence type="ECO:0000259" key="1">
    <source>
        <dbReference type="PROSITE" id="PS51707"/>
    </source>
</evidence>
<dbReference type="SMART" id="SM01118">
    <property type="entry name" value="CYTH"/>
    <property type="match status" value="1"/>
</dbReference>
<dbReference type="EMBL" id="BMIJ01000008">
    <property type="protein sequence ID" value="GGC06417.1"/>
    <property type="molecule type" value="Genomic_DNA"/>
</dbReference>
<protein>
    <submittedName>
        <fullName evidence="2">CYTH domain-containing protein</fullName>
    </submittedName>
</protein>
<dbReference type="SUPFAM" id="SSF55154">
    <property type="entry name" value="CYTH-like phosphatases"/>
    <property type="match status" value="1"/>
</dbReference>
<dbReference type="CDD" id="cd07756">
    <property type="entry name" value="CYTH-like_Pase_CHAD"/>
    <property type="match status" value="1"/>
</dbReference>
<dbReference type="InterPro" id="IPR023577">
    <property type="entry name" value="CYTH_domain"/>
</dbReference>
<dbReference type="InterPro" id="IPR033469">
    <property type="entry name" value="CYTH-like_dom_sf"/>
</dbReference>
<name>A0ABQ1KPY6_9GAMM</name>
<dbReference type="Gene3D" id="2.40.320.10">
    <property type="entry name" value="Hypothetical Protein Pfu-838710-001"/>
    <property type="match status" value="1"/>
</dbReference>
<dbReference type="PANTHER" id="PTHR39569">
    <property type="entry name" value="INORGANIC TRIPHOSPHATASE"/>
    <property type="match status" value="1"/>
</dbReference>
<dbReference type="Pfam" id="PF01928">
    <property type="entry name" value="CYTH"/>
    <property type="match status" value="1"/>
</dbReference>
<dbReference type="Proteomes" id="UP000629025">
    <property type="component" value="Unassembled WGS sequence"/>
</dbReference>
<keyword evidence="3" id="KW-1185">Reference proteome</keyword>
<feature type="domain" description="CYTH" evidence="1">
    <location>
        <begin position="2"/>
        <end position="207"/>
    </location>
</feature>
<reference evidence="3" key="1">
    <citation type="journal article" date="2019" name="Int. J. Syst. Evol. Microbiol.">
        <title>The Global Catalogue of Microorganisms (GCM) 10K type strain sequencing project: providing services to taxonomists for standard genome sequencing and annotation.</title>
        <authorList>
            <consortium name="The Broad Institute Genomics Platform"/>
            <consortium name="The Broad Institute Genome Sequencing Center for Infectious Disease"/>
            <person name="Wu L."/>
            <person name="Ma J."/>
        </authorList>
    </citation>
    <scope>NUCLEOTIDE SEQUENCE [LARGE SCALE GENOMIC DNA]</scope>
    <source>
        <strain evidence="3">CGMCC 1.15341</strain>
    </source>
</reference>
<dbReference type="RefSeq" id="WP_188750859.1">
    <property type="nucleotide sequence ID" value="NZ_BMIJ01000008.1"/>
</dbReference>